<dbReference type="OrthoDB" id="10259622at2759"/>
<keyword evidence="2" id="KW-0472">Membrane</keyword>
<dbReference type="GO" id="GO:0005739">
    <property type="term" value="C:mitochondrion"/>
    <property type="evidence" value="ECO:0007669"/>
    <property type="project" value="TreeGrafter"/>
</dbReference>
<gene>
    <name evidence="4" type="ORF">PFFVO_00700</name>
</gene>
<dbReference type="FunFam" id="3.30.420.40:FF:000234">
    <property type="entry name" value="tRNA N6-adenosine threonylcarbamoyltransferase"/>
    <property type="match status" value="1"/>
</dbReference>
<evidence type="ECO:0000313" key="5">
    <source>
        <dbReference type="Proteomes" id="UP000030690"/>
    </source>
</evidence>
<dbReference type="AlphaFoldDB" id="A0A024VDV4"/>
<evidence type="ECO:0000256" key="2">
    <source>
        <dbReference type="SAM" id="Phobius"/>
    </source>
</evidence>
<dbReference type="PANTHER" id="PTHR11735:SF6">
    <property type="entry name" value="TRNA N6-ADENOSINE THREONYLCARBAMOYLTRANSFERASE, MITOCHONDRIAL"/>
    <property type="match status" value="1"/>
</dbReference>
<reference evidence="4 5" key="1">
    <citation type="submission" date="2013-02" db="EMBL/GenBank/DDBJ databases">
        <title>The Genome Annotation of Plasmodium falciparum Vietnam Oak-Knoll (FVO).</title>
        <authorList>
            <consortium name="The Broad Institute Genome Sequencing Platform"/>
            <consortium name="The Broad Institute Genome Sequencing Center for Infectious Disease"/>
            <person name="Neafsey D."/>
            <person name="Hoffman S."/>
            <person name="Volkman S."/>
            <person name="Rosenthal P."/>
            <person name="Walker B."/>
            <person name="Young S.K."/>
            <person name="Zeng Q."/>
            <person name="Gargeya S."/>
            <person name="Fitzgerald M."/>
            <person name="Haas B."/>
            <person name="Abouelleil A."/>
            <person name="Allen A.W."/>
            <person name="Alvarado L."/>
            <person name="Arachchi H.M."/>
            <person name="Berlin A.M."/>
            <person name="Chapman S.B."/>
            <person name="Gainer-Dewar J."/>
            <person name="Goldberg J."/>
            <person name="Griggs A."/>
            <person name="Gujja S."/>
            <person name="Hansen M."/>
            <person name="Howarth C."/>
            <person name="Imamovic A."/>
            <person name="Ireland A."/>
            <person name="Larimer J."/>
            <person name="McCowan C."/>
            <person name="Murphy C."/>
            <person name="Pearson M."/>
            <person name="Poon T.W."/>
            <person name="Priest M."/>
            <person name="Roberts A."/>
            <person name="Saif S."/>
            <person name="Shea T."/>
            <person name="Sisk P."/>
            <person name="Sykes S."/>
            <person name="Wortman J."/>
            <person name="Nusbaum C."/>
            <person name="Birren B."/>
        </authorList>
    </citation>
    <scope>NUCLEOTIDE SEQUENCE [LARGE SCALE GENOMIC DNA]</scope>
    <source>
        <strain evidence="5">Vietnam Oak-Knoll (FVO)</strain>
    </source>
</reference>
<dbReference type="Pfam" id="PF00814">
    <property type="entry name" value="TsaD"/>
    <property type="match status" value="1"/>
</dbReference>
<sequence length="693" mass="80850">MKNVSTHIAIYLFCYIFLIHYLCYTFKIDNIPIKNNKFSDILQRAVKNINKHLNKKNVNYDICKYRKIPKILLQTNNCKKKKKLNYIVGIENTCDDTCICVIDTDLNIIKNVIISHYKVVHSYEGVYPFFISSLNSLFLKHYVNKILDNIDPKHVICYGFSSCPGIAKNMEAAKNYIGEKKKQNENIKISAVNHIFAHILSPLFFNFYNDKHTYTNSAEYKNENIKADEEDDKIYLNISESIKNDKEHKNKIKNVLEVLNKNIITQEKLINLIEDDFFTYGSYVLNRIKKKKKTEENKLDDNKINNTEEKTVNEEKKDIHNETLNIIQTEYMKDGYLCILVSGGSTDVYKVQKDTKNAINVCKISTTMDITIGDVIDKVTRLLELPVGLGGGPFLEKEAQKYLTNLKSASSENLQNDPFQPFPNPFSTNNIIDFSFSGIYNHMSKIIKKLKSEKSFEKEKGRYAYYCQKNIFHHLLKQVNKIMYFSELHFNIKNVFIVGGVGCNNFLYQSLKDMAAKRDNEENQIKEYNRLRKRLRKKMKKINDEKLSVLKISKDSLKSDHDYNSSLSWKIYLKNLLKKRKSKDILSTFKLFNFDDFIKLKQQGSFLLDDTVFKKGTSPWSIYKTPLNLSRDNAAMIAFNTFLNLHNKTNLYDDTLDIDIKTTVKTKLENNFLLLSDIIIFDVMLQYYDNNKG</sequence>
<dbReference type="SUPFAM" id="SSF53067">
    <property type="entry name" value="Actin-like ATPase domain"/>
    <property type="match status" value="1"/>
</dbReference>
<feature type="transmembrane region" description="Helical" evidence="2">
    <location>
        <begin position="6"/>
        <end position="24"/>
    </location>
</feature>
<keyword evidence="2" id="KW-1133">Transmembrane helix</keyword>
<evidence type="ECO:0000256" key="1">
    <source>
        <dbReference type="SAM" id="Coils"/>
    </source>
</evidence>
<feature type="coiled-coil region" evidence="1">
    <location>
        <begin position="511"/>
        <end position="545"/>
    </location>
</feature>
<name>A0A024VDV4_PLAFA</name>
<keyword evidence="2" id="KW-0812">Transmembrane</keyword>
<organism evidence="4 5">
    <name type="scientific">Plasmodium falciparum Vietnam Oak-Knoll</name>
    <name type="common">FVO</name>
    <dbReference type="NCBI Taxonomy" id="1036723"/>
    <lineage>
        <taxon>Eukaryota</taxon>
        <taxon>Sar</taxon>
        <taxon>Alveolata</taxon>
        <taxon>Apicomplexa</taxon>
        <taxon>Aconoidasida</taxon>
        <taxon>Haemosporida</taxon>
        <taxon>Plasmodiidae</taxon>
        <taxon>Plasmodium</taxon>
        <taxon>Plasmodium (Laverania)</taxon>
    </lineage>
</organism>
<protein>
    <recommendedName>
        <fullName evidence="3">Gcp-like domain-containing protein</fullName>
    </recommendedName>
</protein>
<reference evidence="4 5" key="2">
    <citation type="submission" date="2013-02" db="EMBL/GenBank/DDBJ databases">
        <title>The Genome Sequence of Plasmodium falciparum Vietnam Oak-Knoll (FVO).</title>
        <authorList>
            <consortium name="The Broad Institute Genome Sequencing Platform"/>
            <consortium name="The Broad Institute Genome Sequencing Center for Infectious Disease"/>
            <person name="Neafsey D."/>
            <person name="Cheeseman I."/>
            <person name="Volkman S."/>
            <person name="Adams J."/>
            <person name="Walker B."/>
            <person name="Young S.K."/>
            <person name="Zeng Q."/>
            <person name="Gargeya S."/>
            <person name="Fitzgerald M."/>
            <person name="Haas B."/>
            <person name="Abouelleil A."/>
            <person name="Alvarado L."/>
            <person name="Arachchi H.M."/>
            <person name="Berlin A.M."/>
            <person name="Chapman S.B."/>
            <person name="Dewar J."/>
            <person name="Goldberg J."/>
            <person name="Griggs A."/>
            <person name="Gujja S."/>
            <person name="Hansen M."/>
            <person name="Howarth C."/>
            <person name="Imamovic A."/>
            <person name="Larimer J."/>
            <person name="McCowan C."/>
            <person name="Murphy C."/>
            <person name="Neiman D."/>
            <person name="Pearson M."/>
            <person name="Priest M."/>
            <person name="Roberts A."/>
            <person name="Saif S."/>
            <person name="Shea T."/>
            <person name="Sisk P."/>
            <person name="Sykes S."/>
            <person name="Wortman J."/>
            <person name="Nusbaum C."/>
            <person name="Birren B."/>
        </authorList>
    </citation>
    <scope>NUCLEOTIDE SEQUENCE [LARGE SCALE GENOMIC DNA]</scope>
    <source>
        <strain evidence="5">Vietnam Oak-Knoll (FVO)</strain>
    </source>
</reference>
<dbReference type="PANTHER" id="PTHR11735">
    <property type="entry name" value="TRNA N6-ADENOSINE THREONYLCARBAMOYLTRANSFERASE"/>
    <property type="match status" value="1"/>
</dbReference>
<dbReference type="InterPro" id="IPR000905">
    <property type="entry name" value="Gcp-like_dom"/>
</dbReference>
<keyword evidence="1" id="KW-0175">Coiled coil</keyword>
<feature type="domain" description="Gcp-like" evidence="3">
    <location>
        <begin position="327"/>
        <end position="517"/>
    </location>
</feature>
<evidence type="ECO:0000259" key="3">
    <source>
        <dbReference type="Pfam" id="PF00814"/>
    </source>
</evidence>
<dbReference type="Gene3D" id="3.30.420.40">
    <property type="match status" value="2"/>
</dbReference>
<accession>A0A024VDV4</accession>
<proteinExistence type="predicted"/>
<dbReference type="Proteomes" id="UP000030690">
    <property type="component" value="Unassembled WGS sequence"/>
</dbReference>
<evidence type="ECO:0000313" key="4">
    <source>
        <dbReference type="EMBL" id="ETW20390.1"/>
    </source>
</evidence>
<dbReference type="InterPro" id="IPR043129">
    <property type="entry name" value="ATPase_NBD"/>
</dbReference>
<dbReference type="EMBL" id="KI925021">
    <property type="protein sequence ID" value="ETW20390.1"/>
    <property type="molecule type" value="Genomic_DNA"/>
</dbReference>